<evidence type="ECO:0000313" key="8">
    <source>
        <dbReference type="Proteomes" id="UP000198694"/>
    </source>
</evidence>
<dbReference type="CDD" id="cd03014">
    <property type="entry name" value="PRX_Atyp2cys"/>
    <property type="match status" value="1"/>
</dbReference>
<evidence type="ECO:0000256" key="2">
    <source>
        <dbReference type="ARBA" id="ARBA00022862"/>
    </source>
</evidence>
<dbReference type="RefSeq" id="WP_093216209.1">
    <property type="nucleotide sequence ID" value="NZ_FNFL01000006.1"/>
</dbReference>
<comment type="function">
    <text evidence="5">Thiol-specific peroxidase that catalyzes the reduction of hydrogen peroxide and organic hydroperoxides to water and alcohols, respectively. Plays a role in cell protection against oxidative stress by detoxifying peroxides.</text>
</comment>
<dbReference type="Pfam" id="PF08534">
    <property type="entry name" value="Redoxin"/>
    <property type="match status" value="1"/>
</dbReference>
<evidence type="ECO:0000256" key="3">
    <source>
        <dbReference type="ARBA" id="ARBA00023157"/>
    </source>
</evidence>
<dbReference type="HAMAP" id="MF_00269">
    <property type="entry name" value="Tpx"/>
    <property type="match status" value="1"/>
</dbReference>
<evidence type="ECO:0000256" key="5">
    <source>
        <dbReference type="HAMAP-Rule" id="MF_00269"/>
    </source>
</evidence>
<dbReference type="OrthoDB" id="9781543at2"/>
<sequence length="166" mass="18449">MAEVTFKGTPMTLVGKEVKTGDQAPDFKVLDNSLNEVSLADYSGQVKLISVVPSVDTGVCAEQTKRFNDEAEKLGNVKVLTISMDLPFAQKRWKAANDIQHIDIFSDHKDADFAENYGVLMQELRLLARSVFVIDSEGKVTYTEYVSEGTNHPNYEKALEAVRTTN</sequence>
<comment type="catalytic activity">
    <reaction evidence="5">
        <text>a hydroperoxide + [thioredoxin]-dithiol = an alcohol + [thioredoxin]-disulfide + H2O</text>
        <dbReference type="Rhea" id="RHEA:62620"/>
        <dbReference type="Rhea" id="RHEA-COMP:10698"/>
        <dbReference type="Rhea" id="RHEA-COMP:10700"/>
        <dbReference type="ChEBI" id="CHEBI:15377"/>
        <dbReference type="ChEBI" id="CHEBI:29950"/>
        <dbReference type="ChEBI" id="CHEBI:30879"/>
        <dbReference type="ChEBI" id="CHEBI:35924"/>
        <dbReference type="ChEBI" id="CHEBI:50058"/>
        <dbReference type="EC" id="1.11.1.24"/>
    </reaction>
</comment>
<dbReference type="STRING" id="407036.SAMN05216243_3158"/>
<dbReference type="Gene3D" id="3.40.30.10">
    <property type="entry name" value="Glutaredoxin"/>
    <property type="match status" value="1"/>
</dbReference>
<dbReference type="InterPro" id="IPR013740">
    <property type="entry name" value="Redoxin"/>
</dbReference>
<dbReference type="EMBL" id="FNFL01000006">
    <property type="protein sequence ID" value="SDK43445.1"/>
    <property type="molecule type" value="Genomic_DNA"/>
</dbReference>
<comment type="caution">
    <text evidence="5">Lacks conserved residue(s) required for the propagation of feature annotation.</text>
</comment>
<dbReference type="InterPro" id="IPR002065">
    <property type="entry name" value="TPX"/>
</dbReference>
<dbReference type="InterPro" id="IPR013766">
    <property type="entry name" value="Thioredoxin_domain"/>
</dbReference>
<dbReference type="NCBIfam" id="NF001808">
    <property type="entry name" value="PRK00522.1"/>
    <property type="match status" value="1"/>
</dbReference>
<dbReference type="InterPro" id="IPR050455">
    <property type="entry name" value="Tpx_Peroxidase_subfamily"/>
</dbReference>
<gene>
    <name evidence="5" type="primary">tpx</name>
    <name evidence="7" type="ORF">SAMN05216243_3158</name>
</gene>
<comment type="subunit">
    <text evidence="5">Homodimer.</text>
</comment>
<keyword evidence="1 5" id="KW-0575">Peroxidase</keyword>
<protein>
    <recommendedName>
        <fullName evidence="5">Thiol peroxidase</fullName>
        <shortName evidence="5">Tpx</shortName>
        <ecNumber evidence="5">1.11.1.24</ecNumber>
    </recommendedName>
    <alternativeName>
        <fullName evidence="5">Peroxiredoxin tpx</fullName>
        <shortName evidence="5">Prx</shortName>
    </alternativeName>
    <alternativeName>
        <fullName evidence="5">Thioredoxin peroxidase</fullName>
    </alternativeName>
    <alternativeName>
        <fullName evidence="5">Thioredoxin-dependent peroxiredoxin</fullName>
    </alternativeName>
</protein>
<dbReference type="InterPro" id="IPR036249">
    <property type="entry name" value="Thioredoxin-like_sf"/>
</dbReference>
<dbReference type="GO" id="GO:0008379">
    <property type="term" value="F:thioredoxin peroxidase activity"/>
    <property type="evidence" value="ECO:0007669"/>
    <property type="project" value="UniProtKB-UniRule"/>
</dbReference>
<organism evidence="7 8">
    <name type="scientific">Sediminibacillus albus</name>
    <dbReference type="NCBI Taxonomy" id="407036"/>
    <lineage>
        <taxon>Bacteria</taxon>
        <taxon>Bacillati</taxon>
        <taxon>Bacillota</taxon>
        <taxon>Bacilli</taxon>
        <taxon>Bacillales</taxon>
        <taxon>Bacillaceae</taxon>
        <taxon>Sediminibacillus</taxon>
    </lineage>
</organism>
<keyword evidence="5" id="KW-0560">Oxidoreductase</keyword>
<evidence type="ECO:0000313" key="7">
    <source>
        <dbReference type="EMBL" id="SDK43445.1"/>
    </source>
</evidence>
<dbReference type="PROSITE" id="PS51352">
    <property type="entry name" value="THIOREDOXIN_2"/>
    <property type="match status" value="1"/>
</dbReference>
<keyword evidence="4 5" id="KW-0676">Redox-active center</keyword>
<name>A0A1G9BWV4_9BACI</name>
<dbReference type="EC" id="1.11.1.24" evidence="5"/>
<keyword evidence="2 5" id="KW-0049">Antioxidant</keyword>
<dbReference type="SUPFAM" id="SSF52833">
    <property type="entry name" value="Thioredoxin-like"/>
    <property type="match status" value="1"/>
</dbReference>
<dbReference type="AlphaFoldDB" id="A0A1G9BWV4"/>
<proteinExistence type="inferred from homology"/>
<dbReference type="PANTHER" id="PTHR43110">
    <property type="entry name" value="THIOL PEROXIDASE"/>
    <property type="match status" value="1"/>
</dbReference>
<keyword evidence="3" id="KW-1015">Disulfide bond</keyword>
<feature type="active site" description="Cysteine sulfenic acid (-SOH) intermediate" evidence="5">
    <location>
        <position position="60"/>
    </location>
</feature>
<evidence type="ECO:0000259" key="6">
    <source>
        <dbReference type="PROSITE" id="PS51352"/>
    </source>
</evidence>
<accession>A0A1G9BWV4</accession>
<feature type="domain" description="Thioredoxin" evidence="6">
    <location>
        <begin position="18"/>
        <end position="164"/>
    </location>
</feature>
<evidence type="ECO:0000256" key="1">
    <source>
        <dbReference type="ARBA" id="ARBA00022559"/>
    </source>
</evidence>
<keyword evidence="8" id="KW-1185">Reference proteome</keyword>
<comment type="similarity">
    <text evidence="5">Belongs to the peroxiredoxin family. Tpx subfamily.</text>
</comment>
<evidence type="ECO:0000256" key="4">
    <source>
        <dbReference type="ARBA" id="ARBA00023284"/>
    </source>
</evidence>
<dbReference type="PANTHER" id="PTHR43110:SF1">
    <property type="entry name" value="THIOL PEROXIDASE"/>
    <property type="match status" value="1"/>
</dbReference>
<dbReference type="Proteomes" id="UP000198694">
    <property type="component" value="Unassembled WGS sequence"/>
</dbReference>
<reference evidence="7 8" key="1">
    <citation type="submission" date="2016-10" db="EMBL/GenBank/DDBJ databases">
        <authorList>
            <person name="de Groot N.N."/>
        </authorList>
    </citation>
    <scope>NUCLEOTIDE SEQUENCE [LARGE SCALE GENOMIC DNA]</scope>
    <source>
        <strain evidence="7 8">CGMCC 1.6502</strain>
    </source>
</reference>